<evidence type="ECO:0000313" key="10">
    <source>
        <dbReference type="Proteomes" id="UP000632774"/>
    </source>
</evidence>
<dbReference type="InterPro" id="IPR017853">
    <property type="entry name" value="GH"/>
</dbReference>
<gene>
    <name evidence="9" type="ORF">IRJ18_18440</name>
</gene>
<dbReference type="InterPro" id="IPR003305">
    <property type="entry name" value="CenC_carb-bd"/>
</dbReference>
<comment type="caution">
    <text evidence="9">The sequence shown here is derived from an EMBL/GenBank/DDBJ whole genome shotgun (WGS) entry which is preliminary data.</text>
</comment>
<feature type="chain" id="PRO_5046030076" description="non-reducing end alpha-L-arabinofuranosidase" evidence="7">
    <location>
        <begin position="21"/>
        <end position="658"/>
    </location>
</feature>
<dbReference type="SUPFAM" id="SSF51011">
    <property type="entry name" value="Glycosyl hydrolase domain"/>
    <property type="match status" value="1"/>
</dbReference>
<dbReference type="PANTHER" id="PTHR31776">
    <property type="entry name" value="ALPHA-L-ARABINOFURANOSIDASE 1"/>
    <property type="match status" value="1"/>
</dbReference>
<dbReference type="PANTHER" id="PTHR31776:SF0">
    <property type="entry name" value="ALPHA-L-ARABINOFURANOSIDASE 1"/>
    <property type="match status" value="1"/>
</dbReference>
<evidence type="ECO:0000256" key="5">
    <source>
        <dbReference type="ARBA" id="ARBA00022801"/>
    </source>
</evidence>
<dbReference type="InterPro" id="IPR008979">
    <property type="entry name" value="Galactose-bd-like_sf"/>
</dbReference>
<evidence type="ECO:0000259" key="8">
    <source>
        <dbReference type="SMART" id="SM00813"/>
    </source>
</evidence>
<dbReference type="Proteomes" id="UP000632774">
    <property type="component" value="Unassembled WGS sequence"/>
</dbReference>
<dbReference type="InterPro" id="IPR055235">
    <property type="entry name" value="ASD1_cat"/>
</dbReference>
<name>A0ABR9XMB7_9SPHI</name>
<organism evidence="9 10">
    <name type="scientific">Mucilaginibacter boryungensis</name>
    <dbReference type="NCBI Taxonomy" id="768480"/>
    <lineage>
        <taxon>Bacteria</taxon>
        <taxon>Pseudomonadati</taxon>
        <taxon>Bacteroidota</taxon>
        <taxon>Sphingobacteriia</taxon>
        <taxon>Sphingobacteriales</taxon>
        <taxon>Sphingobacteriaceae</taxon>
        <taxon>Mucilaginibacter</taxon>
    </lineage>
</organism>
<dbReference type="Pfam" id="PF02018">
    <property type="entry name" value="CBM_4_9"/>
    <property type="match status" value="1"/>
</dbReference>
<evidence type="ECO:0000256" key="1">
    <source>
        <dbReference type="ARBA" id="ARBA00001462"/>
    </source>
</evidence>
<evidence type="ECO:0000256" key="4">
    <source>
        <dbReference type="ARBA" id="ARBA00022729"/>
    </source>
</evidence>
<dbReference type="Gene3D" id="3.20.20.80">
    <property type="entry name" value="Glycosidases"/>
    <property type="match status" value="1"/>
</dbReference>
<accession>A0ABR9XMB7</accession>
<dbReference type="InterPro" id="IPR013780">
    <property type="entry name" value="Glyco_hydro_b"/>
</dbReference>
<keyword evidence="6" id="KW-0325">Glycoprotein</keyword>
<comment type="catalytic activity">
    <reaction evidence="1">
        <text>Hydrolysis of terminal non-reducing alpha-L-arabinofuranoside residues in alpha-L-arabinosides.</text>
        <dbReference type="EC" id="3.2.1.55"/>
    </reaction>
</comment>
<evidence type="ECO:0000256" key="3">
    <source>
        <dbReference type="ARBA" id="ARBA00012670"/>
    </source>
</evidence>
<evidence type="ECO:0000256" key="6">
    <source>
        <dbReference type="ARBA" id="ARBA00023180"/>
    </source>
</evidence>
<evidence type="ECO:0000313" key="9">
    <source>
        <dbReference type="EMBL" id="MBE9668355.1"/>
    </source>
</evidence>
<evidence type="ECO:0000256" key="7">
    <source>
        <dbReference type="SAM" id="SignalP"/>
    </source>
</evidence>
<dbReference type="Gene3D" id="2.60.40.1180">
    <property type="entry name" value="Golgi alpha-mannosidase II"/>
    <property type="match status" value="1"/>
</dbReference>
<dbReference type="SUPFAM" id="SSF49785">
    <property type="entry name" value="Galactose-binding domain-like"/>
    <property type="match status" value="1"/>
</dbReference>
<dbReference type="Pfam" id="PF06964">
    <property type="entry name" value="Alpha-L-AF_C"/>
    <property type="match status" value="1"/>
</dbReference>
<dbReference type="EC" id="3.2.1.55" evidence="3"/>
<dbReference type="InterPro" id="IPR010720">
    <property type="entry name" value="Alpha-L-AF_C"/>
</dbReference>
<comment type="similarity">
    <text evidence="2">Belongs to the glycosyl hydrolase 51 family.</text>
</comment>
<sequence length="658" mass="72589">MKKFAGILSLCLVVATIAKAQVKLTVDMTKPGVNVSPRLYGLMTEEINHSYDGGLYAELISNRIFKDDPKQPANWSAVESGGARATIELDSKQPINKALTTCLKLVVTNANGKAGIANSGYWGIPVKPQTTYTASFYARSDDAEGKLTAAIESNNGNIIYATASTTLIKGGWKKYTLKLSTTASAKPTTDARFVITASHAGSYWFNLISLFPPTYNNRPNGNRIDIMQKMADMQPKFLRFPGGNFLEGDLFATRFPWKETLGPLENRPGHPGCWKYRASDGMGLLEFLEWCEDLKMEPLLAVYAGYTLKGDHMDAGPFLKPFVDEALEEIEYVTGGVNTKWGAVRAKDGHPAPFKLRYVEIGNEDGFDVSHSYDGRFTQFYDAIKAKYPQLQLISTVGGKDGLGRRTPIKSRVPQAYDEHYYRNAWEMEEDAAHYDDYDRKSPKIFVGEWATREGSPTPNMNAALGDAAWMTGMERNSDHVIMSCYAPLFVNVNPGAMQWSSDLIGYNALNSYGSPSYYAQQMFSTNVGDKVVPMQGENIPTQTRAPNKRDSARNVMPKPIPAMFYVATQDTKNGILYVKIVNASGKAQTVNLDIKGAGAINSSATLTVLKGSGPQDTNSINEPEKIIPVKQEITAVTKNFNREIDAYSVNVLKLKIK</sequence>
<dbReference type="RefSeq" id="WP_194107763.1">
    <property type="nucleotide sequence ID" value="NZ_JADFFM010000002.1"/>
</dbReference>
<evidence type="ECO:0000256" key="2">
    <source>
        <dbReference type="ARBA" id="ARBA00007186"/>
    </source>
</evidence>
<keyword evidence="10" id="KW-1185">Reference proteome</keyword>
<proteinExistence type="inferred from homology"/>
<dbReference type="Pfam" id="PF22848">
    <property type="entry name" value="ASD1_dom"/>
    <property type="match status" value="1"/>
</dbReference>
<feature type="domain" description="Alpha-L-arabinofuranosidase C-terminal" evidence="8">
    <location>
        <begin position="448"/>
        <end position="649"/>
    </location>
</feature>
<keyword evidence="4 7" id="KW-0732">Signal</keyword>
<protein>
    <recommendedName>
        <fullName evidence="3">non-reducing end alpha-L-arabinofuranosidase</fullName>
        <ecNumber evidence="3">3.2.1.55</ecNumber>
    </recommendedName>
</protein>
<feature type="signal peptide" evidence="7">
    <location>
        <begin position="1"/>
        <end position="20"/>
    </location>
</feature>
<dbReference type="SUPFAM" id="SSF51445">
    <property type="entry name" value="(Trans)glycosidases"/>
    <property type="match status" value="1"/>
</dbReference>
<keyword evidence="5" id="KW-0378">Hydrolase</keyword>
<dbReference type="EMBL" id="JADFFM010000002">
    <property type="protein sequence ID" value="MBE9668355.1"/>
    <property type="molecule type" value="Genomic_DNA"/>
</dbReference>
<dbReference type="SMART" id="SM00813">
    <property type="entry name" value="Alpha-L-AF_C"/>
    <property type="match status" value="1"/>
</dbReference>
<reference evidence="9 10" key="1">
    <citation type="submission" date="2020-10" db="EMBL/GenBank/DDBJ databases">
        <title>Mucilaginibacter mali sp. nov., isolated from rhizosphere soil of apple orchard.</title>
        <authorList>
            <person name="Lee J.-S."/>
            <person name="Kim H.S."/>
            <person name="Kim J.-S."/>
        </authorList>
    </citation>
    <scope>NUCLEOTIDE SEQUENCE [LARGE SCALE GENOMIC DNA]</scope>
    <source>
        <strain evidence="9 10">KCTC 23157</strain>
    </source>
</reference>
<dbReference type="InterPro" id="IPR051563">
    <property type="entry name" value="Glycosyl_Hydrolase_51"/>
</dbReference>